<dbReference type="PROSITE" id="PS51892">
    <property type="entry name" value="SUBTILASE"/>
    <property type="match status" value="1"/>
</dbReference>
<dbReference type="GO" id="GO:0004252">
    <property type="term" value="F:serine-type endopeptidase activity"/>
    <property type="evidence" value="ECO:0007669"/>
    <property type="project" value="InterPro"/>
</dbReference>
<evidence type="ECO:0000256" key="3">
    <source>
        <dbReference type="PROSITE-ProRule" id="PRU01240"/>
    </source>
</evidence>
<dbReference type="Pfam" id="PF17766">
    <property type="entry name" value="fn3_6"/>
    <property type="match status" value="1"/>
</dbReference>
<dbReference type="InterPro" id="IPR041469">
    <property type="entry name" value="Subtilisin-like_FN3"/>
</dbReference>
<dbReference type="Gene3D" id="2.60.40.2310">
    <property type="match status" value="1"/>
</dbReference>
<keyword evidence="2" id="KW-0732">Signal</keyword>
<dbReference type="Pfam" id="PF00082">
    <property type="entry name" value="Peptidase_S8"/>
    <property type="match status" value="1"/>
</dbReference>
<protein>
    <submittedName>
        <fullName evidence="6">Subtilisin-like protease</fullName>
    </submittedName>
</protein>
<organism evidence="6 7">
    <name type="scientific">Olea europaea subsp. europaea</name>
    <dbReference type="NCBI Taxonomy" id="158383"/>
    <lineage>
        <taxon>Eukaryota</taxon>
        <taxon>Viridiplantae</taxon>
        <taxon>Streptophyta</taxon>
        <taxon>Embryophyta</taxon>
        <taxon>Tracheophyta</taxon>
        <taxon>Spermatophyta</taxon>
        <taxon>Magnoliopsida</taxon>
        <taxon>eudicotyledons</taxon>
        <taxon>Gunneridae</taxon>
        <taxon>Pentapetalae</taxon>
        <taxon>asterids</taxon>
        <taxon>lamiids</taxon>
        <taxon>Lamiales</taxon>
        <taxon>Oleaceae</taxon>
        <taxon>Oleeae</taxon>
        <taxon>Olea</taxon>
    </lineage>
</organism>
<evidence type="ECO:0000313" key="6">
    <source>
        <dbReference type="EMBL" id="CAA3005641.1"/>
    </source>
</evidence>
<gene>
    <name evidence="6" type="ORF">OLEA9_A096777</name>
</gene>
<accession>A0A8S0TLF2</accession>
<dbReference type="AlphaFoldDB" id="A0A8S0TLF2"/>
<dbReference type="Proteomes" id="UP000594638">
    <property type="component" value="Unassembled WGS sequence"/>
</dbReference>
<comment type="similarity">
    <text evidence="1 3">Belongs to the peptidase S8 family.</text>
</comment>
<dbReference type="SUPFAM" id="SSF52743">
    <property type="entry name" value="Subtilisin-like"/>
    <property type="match status" value="1"/>
</dbReference>
<dbReference type="Gene3D" id="3.40.50.200">
    <property type="entry name" value="Peptidase S8/S53 domain"/>
    <property type="match status" value="1"/>
</dbReference>
<name>A0A8S0TLF2_OLEEU</name>
<feature type="domain" description="Subtilisin-like protease fibronectin type-III" evidence="5">
    <location>
        <begin position="233"/>
        <end position="305"/>
    </location>
</feature>
<keyword evidence="6" id="KW-0378">Hydrolase</keyword>
<dbReference type="EMBL" id="CACTIH010007248">
    <property type="protein sequence ID" value="CAA3005641.1"/>
    <property type="molecule type" value="Genomic_DNA"/>
</dbReference>
<sequence length="317" mass="34538">MDAAIDDGVDVLSLSLDSPARIFFEENVAVGAFSAIEKSILEPNGYNINAEAHVLPAVHVSYVDGLRVNAYITSTASISFKGNIIGDDRAPSIASFSNRGPNLASLRILKPDIISPYINILAVWHDSIKNTSTKSPFNMISGKSMSCPHLSGIAALLKNAHPKWSPVMIKSVIMTTADLLKLANNSIEDQTLQPTNVFAIGSSHVNASKATDSRLVYDIRPEEYLPYFKLEAQLNYTSFSTFLGSTNQTYSRTVTTVGEAISTYSVEIDPPPGIDLSVEPSRLQFSELNQKMTYSVTFSRSTTAKYSARSPIVVFIE</sequence>
<keyword evidence="6" id="KW-0645">Protease</keyword>
<reference evidence="6 7" key="1">
    <citation type="submission" date="2019-12" db="EMBL/GenBank/DDBJ databases">
        <authorList>
            <person name="Alioto T."/>
            <person name="Alioto T."/>
            <person name="Gomez Garrido J."/>
        </authorList>
    </citation>
    <scope>NUCLEOTIDE SEQUENCE [LARGE SCALE GENOMIC DNA]</scope>
</reference>
<dbReference type="InterPro" id="IPR036852">
    <property type="entry name" value="Peptidase_S8/S53_dom_sf"/>
</dbReference>
<comment type="caution">
    <text evidence="6">The sequence shown here is derived from an EMBL/GenBank/DDBJ whole genome shotgun (WGS) entry which is preliminary data.</text>
</comment>
<dbReference type="OrthoDB" id="911353at2759"/>
<evidence type="ECO:0000259" key="4">
    <source>
        <dbReference type="Pfam" id="PF00082"/>
    </source>
</evidence>
<dbReference type="PANTHER" id="PTHR10795">
    <property type="entry name" value="PROPROTEIN CONVERTASE SUBTILISIN/KEXIN"/>
    <property type="match status" value="1"/>
</dbReference>
<evidence type="ECO:0000313" key="7">
    <source>
        <dbReference type="Proteomes" id="UP000594638"/>
    </source>
</evidence>
<evidence type="ECO:0000259" key="5">
    <source>
        <dbReference type="Pfam" id="PF17766"/>
    </source>
</evidence>
<dbReference type="Gramene" id="OE9A096777T1">
    <property type="protein sequence ID" value="OE9A096777C1"/>
    <property type="gene ID" value="OE9A096777"/>
</dbReference>
<dbReference type="GO" id="GO:0006508">
    <property type="term" value="P:proteolysis"/>
    <property type="evidence" value="ECO:0007669"/>
    <property type="project" value="UniProtKB-KW"/>
</dbReference>
<dbReference type="InterPro" id="IPR045051">
    <property type="entry name" value="SBT"/>
</dbReference>
<dbReference type="InterPro" id="IPR000209">
    <property type="entry name" value="Peptidase_S8/S53_dom"/>
</dbReference>
<evidence type="ECO:0000256" key="1">
    <source>
        <dbReference type="ARBA" id="ARBA00011073"/>
    </source>
</evidence>
<keyword evidence="7" id="KW-1185">Reference proteome</keyword>
<comment type="caution">
    <text evidence="3">Lacks conserved residue(s) required for the propagation of feature annotation.</text>
</comment>
<proteinExistence type="inferred from homology"/>
<evidence type="ECO:0000256" key="2">
    <source>
        <dbReference type="ARBA" id="ARBA00022729"/>
    </source>
</evidence>
<feature type="domain" description="Peptidase S8/S53" evidence="4">
    <location>
        <begin position="29"/>
        <end position="184"/>
    </location>
</feature>